<proteinExistence type="predicted"/>
<dbReference type="Gene3D" id="2.30.30.830">
    <property type="match status" value="1"/>
</dbReference>
<sequence>MHSPLHQRMENLFCSSHRPVAMKSFDLLRIVPSRADLVPLVATLVSGAALVAVSLWAVRVLSAPDAPVQTNIAPRAPFDVSAGAQLFGAKPDDSRDTIQLLGVLALDARRAAAIVSIGGEASRVVSLGAAIGEAATLAEVRARSIVVDRRGLQREIALPATDKANAYVR</sequence>
<dbReference type="Proteomes" id="UP000494201">
    <property type="component" value="Unassembled WGS sequence"/>
</dbReference>
<evidence type="ECO:0000313" key="1">
    <source>
        <dbReference type="EMBL" id="VVU49067.1"/>
    </source>
</evidence>
<dbReference type="EMBL" id="CABVLY010000005">
    <property type="protein sequence ID" value="VVU49067.1"/>
    <property type="molecule type" value="Genomic_DNA"/>
</dbReference>
<accession>A0A6P2G674</accession>
<gene>
    <name evidence="1" type="ORF">BAN20980_01766</name>
</gene>
<protein>
    <submittedName>
        <fullName evidence="1">General secretion pathway protein GspC</fullName>
    </submittedName>
</protein>
<organism evidence="1 2">
    <name type="scientific">Burkholderia anthina</name>
    <dbReference type="NCBI Taxonomy" id="179879"/>
    <lineage>
        <taxon>Bacteria</taxon>
        <taxon>Pseudomonadati</taxon>
        <taxon>Pseudomonadota</taxon>
        <taxon>Betaproteobacteria</taxon>
        <taxon>Burkholderiales</taxon>
        <taxon>Burkholderiaceae</taxon>
        <taxon>Burkholderia</taxon>
        <taxon>Burkholderia cepacia complex</taxon>
    </lineage>
</organism>
<dbReference type="AlphaFoldDB" id="A0A6P2G674"/>
<name>A0A6P2G674_9BURK</name>
<reference evidence="1 2" key="1">
    <citation type="submission" date="2019-09" db="EMBL/GenBank/DDBJ databases">
        <authorList>
            <person name="Depoorter E."/>
        </authorList>
    </citation>
    <scope>NUCLEOTIDE SEQUENCE [LARGE SCALE GENOMIC DNA]</scope>
    <source>
        <strain evidence="1">LMG 20980</strain>
    </source>
</reference>
<evidence type="ECO:0000313" key="2">
    <source>
        <dbReference type="Proteomes" id="UP000494201"/>
    </source>
</evidence>